<dbReference type="Gene3D" id="3.90.79.10">
    <property type="entry name" value="Nucleoside Triphosphate Pyrophosphohydrolase"/>
    <property type="match status" value="1"/>
</dbReference>
<gene>
    <name evidence="4" type="ORF">DPM19_20900</name>
</gene>
<feature type="domain" description="Nudix hydrolase" evidence="3">
    <location>
        <begin position="18"/>
        <end position="153"/>
    </location>
</feature>
<evidence type="ECO:0000313" key="5">
    <source>
        <dbReference type="Proteomes" id="UP000251891"/>
    </source>
</evidence>
<dbReference type="PROSITE" id="PS51462">
    <property type="entry name" value="NUDIX"/>
    <property type="match status" value="1"/>
</dbReference>
<dbReference type="InterPro" id="IPR015797">
    <property type="entry name" value="NUDIX_hydrolase-like_dom_sf"/>
</dbReference>
<name>A0A365H385_9ACTN</name>
<dbReference type="Proteomes" id="UP000251891">
    <property type="component" value="Unassembled WGS sequence"/>
</dbReference>
<dbReference type="Pfam" id="PF00293">
    <property type="entry name" value="NUDIX"/>
    <property type="match status" value="1"/>
</dbReference>
<sequence length="293" mass="31429">MGDGDDWARCAQGHTHWGRFGAAGLLLFHTDGAEPVRVLLQQRAWWCSGGGTWGLFGGGRHSHEDPVTAALRETAEESTLDPSVVRVHGVLVEDHGGWDFTTVVGSAAERPQVRPASFETRRAEWVPVDEVADRRLFAPFAAAWPRSLAAMHRVVVVVDVANVMGSRADGWWRDRAGAAARLRDELAGLATTGVTDLPPGLPAYDRCLPEMVLVVEGAARRVAEAQVPGITVVAAPGSGDDTIVEEVSRAEPRTTYLAVTADRELRARCTAAGAAVTGPRWLLDRLPAGPRRG</sequence>
<dbReference type="OrthoDB" id="3404294at2"/>
<dbReference type="PANTHER" id="PTHR43046">
    <property type="entry name" value="GDP-MANNOSE MANNOSYL HYDROLASE"/>
    <property type="match status" value="1"/>
</dbReference>
<dbReference type="SUPFAM" id="SSF55811">
    <property type="entry name" value="Nudix"/>
    <property type="match status" value="1"/>
</dbReference>
<comment type="caution">
    <text evidence="4">The sequence shown here is derived from an EMBL/GenBank/DDBJ whole genome shotgun (WGS) entry which is preliminary data.</text>
</comment>
<reference evidence="4 5" key="1">
    <citation type="submission" date="2018-06" db="EMBL/GenBank/DDBJ databases">
        <title>Actinomadura craniellae sp. nov. isolated from marine sponge Craniella sp.</title>
        <authorList>
            <person name="Li L."/>
            <person name="Xu Q.H."/>
            <person name="Lin H.W."/>
            <person name="Lu Y.H."/>
        </authorList>
    </citation>
    <scope>NUCLEOTIDE SEQUENCE [LARGE SCALE GENOMIC DNA]</scope>
    <source>
        <strain evidence="4 5">LHW63021</strain>
    </source>
</reference>
<keyword evidence="2 4" id="KW-0378">Hydrolase</keyword>
<dbReference type="InterPro" id="IPR020084">
    <property type="entry name" value="NUDIX_hydrolase_CS"/>
</dbReference>
<evidence type="ECO:0000256" key="2">
    <source>
        <dbReference type="ARBA" id="ARBA00022801"/>
    </source>
</evidence>
<dbReference type="EMBL" id="QLYX01000009">
    <property type="protein sequence ID" value="RAY13509.1"/>
    <property type="molecule type" value="Genomic_DNA"/>
</dbReference>
<dbReference type="AlphaFoldDB" id="A0A365H385"/>
<comment type="cofactor">
    <cofactor evidence="1">
        <name>Mg(2+)</name>
        <dbReference type="ChEBI" id="CHEBI:18420"/>
    </cofactor>
</comment>
<dbReference type="RefSeq" id="WP_111869633.1">
    <property type="nucleotide sequence ID" value="NZ_QLYX01000009.1"/>
</dbReference>
<evidence type="ECO:0000256" key="1">
    <source>
        <dbReference type="ARBA" id="ARBA00001946"/>
    </source>
</evidence>
<proteinExistence type="predicted"/>
<dbReference type="PROSITE" id="PS00893">
    <property type="entry name" value="NUDIX_BOX"/>
    <property type="match status" value="1"/>
</dbReference>
<dbReference type="InterPro" id="IPR000086">
    <property type="entry name" value="NUDIX_hydrolase_dom"/>
</dbReference>
<evidence type="ECO:0000313" key="4">
    <source>
        <dbReference type="EMBL" id="RAY13509.1"/>
    </source>
</evidence>
<protein>
    <submittedName>
        <fullName evidence="4">NUDIX hydrolase</fullName>
    </submittedName>
</protein>
<keyword evidence="5" id="KW-1185">Reference proteome</keyword>
<dbReference type="GO" id="GO:0016787">
    <property type="term" value="F:hydrolase activity"/>
    <property type="evidence" value="ECO:0007669"/>
    <property type="project" value="UniProtKB-KW"/>
</dbReference>
<accession>A0A365H385</accession>
<organism evidence="4 5">
    <name type="scientific">Actinomadura craniellae</name>
    <dbReference type="NCBI Taxonomy" id="2231787"/>
    <lineage>
        <taxon>Bacteria</taxon>
        <taxon>Bacillati</taxon>
        <taxon>Actinomycetota</taxon>
        <taxon>Actinomycetes</taxon>
        <taxon>Streptosporangiales</taxon>
        <taxon>Thermomonosporaceae</taxon>
        <taxon>Actinomadura</taxon>
    </lineage>
</organism>
<dbReference type="PANTHER" id="PTHR43046:SF2">
    <property type="entry name" value="8-OXO-DGTP DIPHOSPHATASE-RELATED"/>
    <property type="match status" value="1"/>
</dbReference>
<evidence type="ECO:0000259" key="3">
    <source>
        <dbReference type="PROSITE" id="PS51462"/>
    </source>
</evidence>